<accession>A0A9X3NJ90</accession>
<evidence type="ECO:0000256" key="1">
    <source>
        <dbReference type="SAM" id="Phobius"/>
    </source>
</evidence>
<comment type="caution">
    <text evidence="2">The sequence shown here is derived from an EMBL/GenBank/DDBJ whole genome shotgun (WGS) entry which is preliminary data.</text>
</comment>
<dbReference type="EMBL" id="JAJAQC010000009">
    <property type="protein sequence ID" value="MDA0564263.1"/>
    <property type="molecule type" value="Genomic_DNA"/>
</dbReference>
<dbReference type="RefSeq" id="WP_270071551.1">
    <property type="nucleotide sequence ID" value="NZ_JAJAQC010000009.1"/>
</dbReference>
<feature type="transmembrane region" description="Helical" evidence="1">
    <location>
        <begin position="138"/>
        <end position="159"/>
    </location>
</feature>
<reference evidence="2" key="1">
    <citation type="submission" date="2021-10" db="EMBL/GenBank/DDBJ databases">
        <title>Streptomonospora sp. nov., isolated from mangrove soil.</title>
        <authorList>
            <person name="Chen X."/>
            <person name="Ge X."/>
            <person name="Liu W."/>
        </authorList>
    </citation>
    <scope>NUCLEOTIDE SEQUENCE</scope>
    <source>
        <strain evidence="2">S1-112</strain>
    </source>
</reference>
<keyword evidence="3" id="KW-1185">Reference proteome</keyword>
<protein>
    <submittedName>
        <fullName evidence="2">ABC transporter permease</fullName>
    </submittedName>
</protein>
<feature type="transmembrane region" description="Helical" evidence="1">
    <location>
        <begin position="320"/>
        <end position="342"/>
    </location>
</feature>
<dbReference type="Proteomes" id="UP001140076">
    <property type="component" value="Unassembled WGS sequence"/>
</dbReference>
<sequence length="510" mass="50772">MPLWYGLTALFVVGVAAAVPGAYPTEAARHALVAATAQDPTQLFAIGPVHGSSVGAVAAWRPRGQAALLLSFAGILLVVRHTRAEEASGRRELLGATAIGRQAPLAAALAVAFAATLLAGLAMGAGLTALGLPAAGSFATGLSFAASGCVFAGVAAVAAQLTESPRAAVGLSAAVMAACYAVRGVADLGAGEWLSWLTPFGWVQHVRPFAGDHWWALLPAPAACAVLLAAAYAISARRDLGRGVLPSRPGRARAGAGLRTPAALAWRQQRGTVFAWTAGLTLFGAGLGAATPTIAAQLAQSPALSDLLARSGASARPVDGFFAFVVYLTAQVVTVFTVQSVLRLRGEEVSGRLELLLSGPVGRLRWALGHLLVAAAGSALVLAGLGAGAGLAFGLAAQAGAAEVPALLAAALVRLPSVLAVGGVAALLYGVRPRWAAAGAYTVLAACLLLELAVDLLGAPHAVLVVSPFAWTPALPAAPFEAGPVAALGAVAAGLTGAGLAALARRDLGV</sequence>
<feature type="transmembrane region" description="Helical" evidence="1">
    <location>
        <begin position="273"/>
        <end position="300"/>
    </location>
</feature>
<keyword evidence="1" id="KW-0472">Membrane</keyword>
<feature type="transmembrane region" description="Helical" evidence="1">
    <location>
        <begin position="407"/>
        <end position="429"/>
    </location>
</feature>
<feature type="transmembrane region" description="Helical" evidence="1">
    <location>
        <begin position="371"/>
        <end position="395"/>
    </location>
</feature>
<gene>
    <name evidence="2" type="ORF">LG943_07980</name>
</gene>
<evidence type="ECO:0000313" key="3">
    <source>
        <dbReference type="Proteomes" id="UP001140076"/>
    </source>
</evidence>
<proteinExistence type="predicted"/>
<evidence type="ECO:0000313" key="2">
    <source>
        <dbReference type="EMBL" id="MDA0564263.1"/>
    </source>
</evidence>
<keyword evidence="1" id="KW-0812">Transmembrane</keyword>
<feature type="transmembrane region" description="Helical" evidence="1">
    <location>
        <begin position="441"/>
        <end position="465"/>
    </location>
</feature>
<feature type="transmembrane region" description="Helical" evidence="1">
    <location>
        <begin position="171"/>
        <end position="194"/>
    </location>
</feature>
<organism evidence="2 3">
    <name type="scientific">Streptomonospora mangrovi</name>
    <dbReference type="NCBI Taxonomy" id="2883123"/>
    <lineage>
        <taxon>Bacteria</taxon>
        <taxon>Bacillati</taxon>
        <taxon>Actinomycetota</taxon>
        <taxon>Actinomycetes</taxon>
        <taxon>Streptosporangiales</taxon>
        <taxon>Nocardiopsidaceae</taxon>
        <taxon>Streptomonospora</taxon>
    </lineage>
</organism>
<feature type="transmembrane region" description="Helical" evidence="1">
    <location>
        <begin position="214"/>
        <end position="234"/>
    </location>
</feature>
<keyword evidence="1" id="KW-1133">Transmembrane helix</keyword>
<name>A0A9X3NJ90_9ACTN</name>
<dbReference type="AlphaFoldDB" id="A0A9X3NJ90"/>
<feature type="transmembrane region" description="Helical" evidence="1">
    <location>
        <begin position="103"/>
        <end position="132"/>
    </location>
</feature>
<feature type="transmembrane region" description="Helical" evidence="1">
    <location>
        <begin position="485"/>
        <end position="504"/>
    </location>
</feature>